<feature type="signal peptide" evidence="1">
    <location>
        <begin position="1"/>
        <end position="20"/>
    </location>
</feature>
<dbReference type="CDD" id="cd00104">
    <property type="entry name" value="KAZAL_FS"/>
    <property type="match status" value="1"/>
</dbReference>
<keyword evidence="1" id="KW-0732">Signal</keyword>
<dbReference type="InterPro" id="IPR002350">
    <property type="entry name" value="Kazal_dom"/>
</dbReference>
<dbReference type="Gene3D" id="3.30.60.30">
    <property type="match status" value="1"/>
</dbReference>
<dbReference type="PROSITE" id="PS00282">
    <property type="entry name" value="KAZAL_1"/>
    <property type="match status" value="1"/>
</dbReference>
<comment type="caution">
    <text evidence="3">The sequence shown here is derived from an EMBL/GenBank/DDBJ whole genome shotgun (WGS) entry which is preliminary data.</text>
</comment>
<evidence type="ECO:0000259" key="2">
    <source>
        <dbReference type="PROSITE" id="PS51465"/>
    </source>
</evidence>
<sequence>MKAALFFGALVISVLAVSSAERKICPCPRIFMPVCASNGRTYPNICEFNCVAEEQHLRLLKRSACDAEQVYE</sequence>
<reference evidence="4" key="1">
    <citation type="submission" date="2023-01" db="EMBL/GenBank/DDBJ databases">
        <title>Key to firefly adult light organ development and bioluminescence: homeobox transcription factors regulate luciferase expression and transportation to peroxisome.</title>
        <authorList>
            <person name="Fu X."/>
        </authorList>
    </citation>
    <scope>NUCLEOTIDE SEQUENCE [LARGE SCALE GENOMIC DNA]</scope>
</reference>
<dbReference type="SMART" id="SM00280">
    <property type="entry name" value="KAZAL"/>
    <property type="match status" value="1"/>
</dbReference>
<evidence type="ECO:0000256" key="1">
    <source>
        <dbReference type="SAM" id="SignalP"/>
    </source>
</evidence>
<keyword evidence="4" id="KW-1185">Reference proteome</keyword>
<evidence type="ECO:0000313" key="3">
    <source>
        <dbReference type="EMBL" id="KAK4873570.1"/>
    </source>
</evidence>
<dbReference type="EMBL" id="JARPUR010000006">
    <property type="protein sequence ID" value="KAK4873570.1"/>
    <property type="molecule type" value="Genomic_DNA"/>
</dbReference>
<dbReference type="SUPFAM" id="SSF100895">
    <property type="entry name" value="Kazal-type serine protease inhibitors"/>
    <property type="match status" value="1"/>
</dbReference>
<feature type="chain" id="PRO_5042910374" description="Kazal-like domain-containing protein" evidence="1">
    <location>
        <begin position="21"/>
        <end position="72"/>
    </location>
</feature>
<gene>
    <name evidence="3" type="ORF">RN001_012930</name>
</gene>
<name>A0AAN7SNJ6_9COLE</name>
<dbReference type="AlphaFoldDB" id="A0AAN7SNJ6"/>
<accession>A0AAN7SNJ6</accession>
<feature type="domain" description="Kazal-like" evidence="2">
    <location>
        <begin position="19"/>
        <end position="67"/>
    </location>
</feature>
<proteinExistence type="predicted"/>
<organism evidence="3 4">
    <name type="scientific">Aquatica leii</name>
    <dbReference type="NCBI Taxonomy" id="1421715"/>
    <lineage>
        <taxon>Eukaryota</taxon>
        <taxon>Metazoa</taxon>
        <taxon>Ecdysozoa</taxon>
        <taxon>Arthropoda</taxon>
        <taxon>Hexapoda</taxon>
        <taxon>Insecta</taxon>
        <taxon>Pterygota</taxon>
        <taxon>Neoptera</taxon>
        <taxon>Endopterygota</taxon>
        <taxon>Coleoptera</taxon>
        <taxon>Polyphaga</taxon>
        <taxon>Elateriformia</taxon>
        <taxon>Elateroidea</taxon>
        <taxon>Lampyridae</taxon>
        <taxon>Luciolinae</taxon>
        <taxon>Aquatica</taxon>
    </lineage>
</organism>
<dbReference type="InterPro" id="IPR036058">
    <property type="entry name" value="Kazal_dom_sf"/>
</dbReference>
<evidence type="ECO:0000313" key="4">
    <source>
        <dbReference type="Proteomes" id="UP001353858"/>
    </source>
</evidence>
<protein>
    <recommendedName>
        <fullName evidence="2">Kazal-like domain-containing protein</fullName>
    </recommendedName>
</protein>
<dbReference type="PROSITE" id="PS51465">
    <property type="entry name" value="KAZAL_2"/>
    <property type="match status" value="1"/>
</dbReference>
<dbReference type="Pfam" id="PF00050">
    <property type="entry name" value="Kazal_1"/>
    <property type="match status" value="1"/>
</dbReference>
<dbReference type="Proteomes" id="UP001353858">
    <property type="component" value="Unassembled WGS sequence"/>
</dbReference>